<evidence type="ECO:0000256" key="1">
    <source>
        <dbReference type="SAM" id="MobiDB-lite"/>
    </source>
</evidence>
<feature type="compositionally biased region" description="Basic and acidic residues" evidence="1">
    <location>
        <begin position="61"/>
        <end position="80"/>
    </location>
</feature>
<feature type="region of interest" description="Disordered" evidence="1">
    <location>
        <begin position="1"/>
        <end position="93"/>
    </location>
</feature>
<reference evidence="2" key="1">
    <citation type="submission" date="2019-08" db="EMBL/GenBank/DDBJ databases">
        <authorList>
            <person name="Kucharzyk K."/>
            <person name="Murdoch R.W."/>
            <person name="Higgins S."/>
            <person name="Loffler F."/>
        </authorList>
    </citation>
    <scope>NUCLEOTIDE SEQUENCE</scope>
</reference>
<accession>A0A644XTW5</accession>
<feature type="compositionally biased region" description="Low complexity" evidence="1">
    <location>
        <begin position="36"/>
        <end position="47"/>
    </location>
</feature>
<protein>
    <submittedName>
        <fullName evidence="2">Uncharacterized protein</fullName>
    </submittedName>
</protein>
<comment type="caution">
    <text evidence="2">The sequence shown here is derived from an EMBL/GenBank/DDBJ whole genome shotgun (WGS) entry which is preliminary data.</text>
</comment>
<name>A0A644XTW5_9ZZZZ</name>
<gene>
    <name evidence="2" type="ORF">SDC9_65955</name>
</gene>
<sequence>MHPSDNGSNTKITGTYKSNGLFIPDRIMTPSELSRATADTAPAKKAAQSQRGLGRRRREKNRREAAEPRVGDRSRHREEVLPAPQLQNHPPGK</sequence>
<dbReference type="AlphaFoldDB" id="A0A644XTW5"/>
<evidence type="ECO:0000313" key="2">
    <source>
        <dbReference type="EMBL" id="MPM19529.1"/>
    </source>
</evidence>
<organism evidence="2">
    <name type="scientific">bioreactor metagenome</name>
    <dbReference type="NCBI Taxonomy" id="1076179"/>
    <lineage>
        <taxon>unclassified sequences</taxon>
        <taxon>metagenomes</taxon>
        <taxon>ecological metagenomes</taxon>
    </lineage>
</organism>
<feature type="compositionally biased region" description="Polar residues" evidence="1">
    <location>
        <begin position="1"/>
        <end position="18"/>
    </location>
</feature>
<proteinExistence type="predicted"/>
<dbReference type="EMBL" id="VSSQ01003193">
    <property type="protein sequence ID" value="MPM19529.1"/>
    <property type="molecule type" value="Genomic_DNA"/>
</dbReference>